<gene>
    <name evidence="4" type="ORF">H9751_06860</name>
</gene>
<dbReference type="Gene3D" id="1.20.58.340">
    <property type="entry name" value="Magnesium transport protein CorA, transmembrane region"/>
    <property type="match status" value="1"/>
</dbReference>
<dbReference type="GO" id="GO:0015095">
    <property type="term" value="F:magnesium ion transmembrane transporter activity"/>
    <property type="evidence" value="ECO:0007669"/>
    <property type="project" value="TreeGrafter"/>
</dbReference>
<dbReference type="GO" id="GO:0005886">
    <property type="term" value="C:plasma membrane"/>
    <property type="evidence" value="ECO:0007669"/>
    <property type="project" value="UniProtKB-SubCell"/>
</dbReference>
<dbReference type="Pfam" id="PF01544">
    <property type="entry name" value="CorA"/>
    <property type="match status" value="1"/>
</dbReference>
<dbReference type="InterPro" id="IPR045861">
    <property type="entry name" value="CorA_cytoplasmic_dom"/>
</dbReference>
<organism evidence="4 5">
    <name type="scientific">Candidatus Corynebacterium faecigallinarum</name>
    <dbReference type="NCBI Taxonomy" id="2838528"/>
    <lineage>
        <taxon>Bacteria</taxon>
        <taxon>Bacillati</taxon>
        <taxon>Actinomycetota</taxon>
        <taxon>Actinomycetes</taxon>
        <taxon>Mycobacteriales</taxon>
        <taxon>Corynebacteriaceae</taxon>
        <taxon>Corynebacterium</taxon>
    </lineage>
</organism>
<dbReference type="SUPFAM" id="SSF143865">
    <property type="entry name" value="CorA soluble domain-like"/>
    <property type="match status" value="1"/>
</dbReference>
<keyword evidence="2" id="KW-0813">Transport</keyword>
<name>A0A9D2QGR7_9CORY</name>
<evidence type="ECO:0000313" key="5">
    <source>
        <dbReference type="Proteomes" id="UP000823858"/>
    </source>
</evidence>
<sequence length="126" mass="14130">MRSWSSSATASSCRSITDALEEEINELEDAVFSRSGDFSIEDVYLQMREVLTIRHTLDPLTTVLTTLSSHDAQHLAYIRDVLDHQIQTSGRIDSYAQRLSTLIDAASARISMQQNTDMRKSRPGPV</sequence>
<evidence type="ECO:0000256" key="1">
    <source>
        <dbReference type="ARBA" id="ARBA00004651"/>
    </source>
</evidence>
<proteinExistence type="predicted"/>
<dbReference type="Proteomes" id="UP000823858">
    <property type="component" value="Unassembled WGS sequence"/>
</dbReference>
<dbReference type="PANTHER" id="PTHR46494">
    <property type="entry name" value="CORA FAMILY METAL ION TRANSPORTER (EUROFUNG)"/>
    <property type="match status" value="1"/>
</dbReference>
<dbReference type="EMBL" id="DWVP01000016">
    <property type="protein sequence ID" value="HJC85247.1"/>
    <property type="molecule type" value="Genomic_DNA"/>
</dbReference>
<comment type="subcellular location">
    <subcellularLocation>
        <location evidence="1">Cell membrane</location>
        <topology evidence="1">Multi-pass membrane protein</topology>
    </subcellularLocation>
</comment>
<reference evidence="4" key="2">
    <citation type="submission" date="2021-04" db="EMBL/GenBank/DDBJ databases">
        <authorList>
            <person name="Gilroy R."/>
        </authorList>
    </citation>
    <scope>NUCLEOTIDE SEQUENCE</scope>
    <source>
        <strain evidence="4">ChiHjej13B12-4958</strain>
    </source>
</reference>
<dbReference type="GO" id="GO:0050897">
    <property type="term" value="F:cobalt ion binding"/>
    <property type="evidence" value="ECO:0007669"/>
    <property type="project" value="TreeGrafter"/>
</dbReference>
<dbReference type="GO" id="GO:0000287">
    <property type="term" value="F:magnesium ion binding"/>
    <property type="evidence" value="ECO:0007669"/>
    <property type="project" value="TreeGrafter"/>
</dbReference>
<dbReference type="PANTHER" id="PTHR46494:SF1">
    <property type="entry name" value="CORA FAMILY METAL ION TRANSPORTER (EUROFUNG)"/>
    <property type="match status" value="1"/>
</dbReference>
<keyword evidence="3" id="KW-1003">Cell membrane</keyword>
<keyword evidence="3" id="KW-0472">Membrane</keyword>
<dbReference type="GO" id="GO:0015087">
    <property type="term" value="F:cobalt ion transmembrane transporter activity"/>
    <property type="evidence" value="ECO:0007669"/>
    <property type="project" value="TreeGrafter"/>
</dbReference>
<protein>
    <submittedName>
        <fullName evidence="4">Uncharacterized protein</fullName>
    </submittedName>
</protein>
<evidence type="ECO:0000256" key="2">
    <source>
        <dbReference type="ARBA" id="ARBA00022448"/>
    </source>
</evidence>
<comment type="caution">
    <text evidence="4">The sequence shown here is derived from an EMBL/GenBank/DDBJ whole genome shotgun (WGS) entry which is preliminary data.</text>
</comment>
<accession>A0A9D2QGR7</accession>
<dbReference type="AlphaFoldDB" id="A0A9D2QGR7"/>
<evidence type="ECO:0000313" key="4">
    <source>
        <dbReference type="EMBL" id="HJC85247.1"/>
    </source>
</evidence>
<dbReference type="InterPro" id="IPR002523">
    <property type="entry name" value="MgTranspt_CorA/ZnTranspt_ZntB"/>
</dbReference>
<reference evidence="4" key="1">
    <citation type="journal article" date="2021" name="PeerJ">
        <title>Extensive microbial diversity within the chicken gut microbiome revealed by metagenomics and culture.</title>
        <authorList>
            <person name="Gilroy R."/>
            <person name="Ravi A."/>
            <person name="Getino M."/>
            <person name="Pursley I."/>
            <person name="Horton D.L."/>
            <person name="Alikhan N.F."/>
            <person name="Baker D."/>
            <person name="Gharbi K."/>
            <person name="Hall N."/>
            <person name="Watson M."/>
            <person name="Adriaenssens E.M."/>
            <person name="Foster-Nyarko E."/>
            <person name="Jarju S."/>
            <person name="Secka A."/>
            <person name="Antonio M."/>
            <person name="Oren A."/>
            <person name="Chaudhuri R.R."/>
            <person name="La Ragione R."/>
            <person name="Hildebrand F."/>
            <person name="Pallen M.J."/>
        </authorList>
    </citation>
    <scope>NUCLEOTIDE SEQUENCE</scope>
    <source>
        <strain evidence="4">ChiHjej13B12-4958</strain>
    </source>
</reference>
<evidence type="ECO:0000256" key="3">
    <source>
        <dbReference type="ARBA" id="ARBA00022475"/>
    </source>
</evidence>